<dbReference type="Pfam" id="PF14567">
    <property type="entry name" value="SUKH_5"/>
    <property type="match status" value="1"/>
</dbReference>
<name>A0ABY3SFH2_9BACL</name>
<sequence>MNETISKMIEEYSEEKDFFGEVSEEYIQSAEEALGLKFPQSYRGFVISYGSGGICGVEILGVQGKLGASVVKSTERWRKLGLSDGLIVIEDSGEFVRCMYSADFVDEKVYTWDRNGKELSVRYDTFDDYVIDMFQEGIDNL</sequence>
<organism evidence="2 3">
    <name type="scientific">Paenibacillus hexagrammi</name>
    <dbReference type="NCBI Taxonomy" id="2908839"/>
    <lineage>
        <taxon>Bacteria</taxon>
        <taxon>Bacillati</taxon>
        <taxon>Bacillota</taxon>
        <taxon>Bacilli</taxon>
        <taxon>Bacillales</taxon>
        <taxon>Paenibacillaceae</taxon>
        <taxon>Paenibacillus</taxon>
    </lineage>
</organism>
<evidence type="ECO:0000259" key="1">
    <source>
        <dbReference type="SMART" id="SM00860"/>
    </source>
</evidence>
<dbReference type="SMART" id="SM00860">
    <property type="entry name" value="SMI1_KNR4"/>
    <property type="match status" value="1"/>
</dbReference>
<reference evidence="2 3" key="1">
    <citation type="journal article" date="2024" name="Int. J. Syst. Evol. Microbiol.">
        <title>Paenibacillus hexagrammi sp. nov., a novel bacterium isolated from the gut content of Hexagrammos agrammus.</title>
        <authorList>
            <person name="Jung H.K."/>
            <person name="Kim D.G."/>
            <person name="Zin H."/>
            <person name="Park J."/>
            <person name="Jung H."/>
            <person name="Kim Y.O."/>
            <person name="Kong H.J."/>
            <person name="Kim J.W."/>
            <person name="Kim Y.S."/>
        </authorList>
    </citation>
    <scope>NUCLEOTIDE SEQUENCE [LARGE SCALE GENOMIC DNA]</scope>
    <source>
        <strain evidence="2 3">YPD9-1</strain>
    </source>
</reference>
<dbReference type="InterPro" id="IPR037883">
    <property type="entry name" value="Knr4/Smi1-like_sf"/>
</dbReference>
<proteinExistence type="predicted"/>
<accession>A0ABY3SFH2</accession>
<dbReference type="InterPro" id="IPR018958">
    <property type="entry name" value="Knr4/Smi1-like_dom"/>
</dbReference>
<feature type="domain" description="Knr4/Smi1-like" evidence="1">
    <location>
        <begin position="21"/>
        <end position="132"/>
    </location>
</feature>
<dbReference type="SUPFAM" id="SSF160631">
    <property type="entry name" value="SMI1/KNR4-like"/>
    <property type="match status" value="1"/>
</dbReference>
<evidence type="ECO:0000313" key="2">
    <source>
        <dbReference type="EMBL" id="UJF32205.1"/>
    </source>
</evidence>
<keyword evidence="3" id="KW-1185">Reference proteome</keyword>
<dbReference type="Proteomes" id="UP001649230">
    <property type="component" value="Chromosome"/>
</dbReference>
<dbReference type="Gene3D" id="3.40.1580.10">
    <property type="entry name" value="SMI1/KNR4-like"/>
    <property type="match status" value="1"/>
</dbReference>
<protein>
    <submittedName>
        <fullName evidence="2">SMI1/KNR4 family protein</fullName>
    </submittedName>
</protein>
<dbReference type="EMBL" id="CP090978">
    <property type="protein sequence ID" value="UJF32205.1"/>
    <property type="molecule type" value="Genomic_DNA"/>
</dbReference>
<dbReference type="RefSeq" id="WP_235118549.1">
    <property type="nucleotide sequence ID" value="NZ_CP090978.1"/>
</dbReference>
<evidence type="ECO:0000313" key="3">
    <source>
        <dbReference type="Proteomes" id="UP001649230"/>
    </source>
</evidence>
<gene>
    <name evidence="2" type="ORF">L0M14_21135</name>
</gene>